<dbReference type="Proteomes" id="UP001589607">
    <property type="component" value="Unassembled WGS sequence"/>
</dbReference>
<sequence length="191" mass="21068">MATNSVETTWTINTLINTNYLDSLSGTGTWENPIGGNQYFSDNIIFVATNDKNNNVYYANDTNFKLTVSKNDKINWVVNSMNPINNKNLGVVMYGFDKGANWTGSLTSPSSESIESVSVNLTNGFMSQSKPTGTFIEAKASEIAVPHTSVKIEPVKVTINYHIMILLLDLSSPSKPSIKKYIKIDPKFIIS</sequence>
<accession>A0ABV5GTZ6</accession>
<organism evidence="1 2">
    <name type="scientific">Flavobacterium jumunjinense</name>
    <dbReference type="NCBI Taxonomy" id="998845"/>
    <lineage>
        <taxon>Bacteria</taxon>
        <taxon>Pseudomonadati</taxon>
        <taxon>Bacteroidota</taxon>
        <taxon>Flavobacteriia</taxon>
        <taxon>Flavobacteriales</taxon>
        <taxon>Flavobacteriaceae</taxon>
        <taxon>Flavobacterium</taxon>
    </lineage>
</organism>
<reference evidence="1 2" key="1">
    <citation type="submission" date="2024-09" db="EMBL/GenBank/DDBJ databases">
        <authorList>
            <person name="Sun Q."/>
            <person name="Mori K."/>
        </authorList>
    </citation>
    <scope>NUCLEOTIDE SEQUENCE [LARGE SCALE GENOMIC DNA]</scope>
    <source>
        <strain evidence="1 2">CECT 7955</strain>
    </source>
</reference>
<dbReference type="Gene3D" id="2.60.40.3910">
    <property type="entry name" value="Inclusion body protein"/>
    <property type="match status" value="1"/>
</dbReference>
<name>A0ABV5GTZ6_9FLAO</name>
<keyword evidence="2" id="KW-1185">Reference proteome</keyword>
<evidence type="ECO:0008006" key="3">
    <source>
        <dbReference type="Google" id="ProtNLM"/>
    </source>
</evidence>
<evidence type="ECO:0000313" key="1">
    <source>
        <dbReference type="EMBL" id="MFB9098854.1"/>
    </source>
</evidence>
<dbReference type="RefSeq" id="WP_236457192.1">
    <property type="nucleotide sequence ID" value="NZ_CBCSGE010000012.1"/>
</dbReference>
<dbReference type="InterPro" id="IPR038712">
    <property type="entry name" value="PixA-like_sf"/>
</dbReference>
<gene>
    <name evidence="1" type="ORF">ACFFVF_20295</name>
</gene>
<protein>
    <recommendedName>
        <fullName evidence="3">Inclusion body protein</fullName>
    </recommendedName>
</protein>
<proteinExistence type="predicted"/>
<evidence type="ECO:0000313" key="2">
    <source>
        <dbReference type="Proteomes" id="UP001589607"/>
    </source>
</evidence>
<dbReference type="EMBL" id="JBHMEY010000096">
    <property type="protein sequence ID" value="MFB9098854.1"/>
    <property type="molecule type" value="Genomic_DNA"/>
</dbReference>
<comment type="caution">
    <text evidence="1">The sequence shown here is derived from an EMBL/GenBank/DDBJ whole genome shotgun (WGS) entry which is preliminary data.</text>
</comment>